<keyword evidence="2" id="KW-1003">Cell membrane</keyword>
<dbReference type="EMBL" id="CP037867">
    <property type="protein sequence ID" value="QBM28950.1"/>
    <property type="molecule type" value="Genomic_DNA"/>
</dbReference>
<dbReference type="SMART" id="SM00304">
    <property type="entry name" value="HAMP"/>
    <property type="match status" value="1"/>
</dbReference>
<dbReference type="FunFam" id="1.10.287.950:FF:000001">
    <property type="entry name" value="Methyl-accepting chemotaxis sensory transducer"/>
    <property type="match status" value="1"/>
</dbReference>
<dbReference type="InterPro" id="IPR051310">
    <property type="entry name" value="MCP_chemotaxis"/>
</dbReference>
<accession>A0A4P6WZ22</accession>
<keyword evidence="5 8" id="KW-0472">Membrane</keyword>
<name>A0A4P6WZ22_HYDPS</name>
<dbReference type="Pfam" id="PF00672">
    <property type="entry name" value="HAMP"/>
    <property type="match status" value="1"/>
</dbReference>
<gene>
    <name evidence="11" type="primary">tsr2</name>
    <name evidence="11" type="ORF">HPF_14715</name>
</gene>
<keyword evidence="4 8" id="KW-1133">Transmembrane helix</keyword>
<evidence type="ECO:0000256" key="3">
    <source>
        <dbReference type="ARBA" id="ARBA00022692"/>
    </source>
</evidence>
<dbReference type="InterPro" id="IPR004089">
    <property type="entry name" value="MCPsignal_dom"/>
</dbReference>
<evidence type="ECO:0000256" key="6">
    <source>
        <dbReference type="ARBA" id="ARBA00029447"/>
    </source>
</evidence>
<keyword evidence="7" id="KW-0807">Transducer</keyword>
<dbReference type="GO" id="GO:0006935">
    <property type="term" value="P:chemotaxis"/>
    <property type="evidence" value="ECO:0007669"/>
    <property type="project" value="InterPro"/>
</dbReference>
<dbReference type="InterPro" id="IPR004090">
    <property type="entry name" value="Chemotax_Me-accpt_rcpt"/>
</dbReference>
<dbReference type="Pfam" id="PF17200">
    <property type="entry name" value="sCache_2"/>
    <property type="match status" value="1"/>
</dbReference>
<dbReference type="Gene3D" id="1.10.287.950">
    <property type="entry name" value="Methyl-accepting chemotaxis protein"/>
    <property type="match status" value="1"/>
</dbReference>
<dbReference type="Pfam" id="PF00015">
    <property type="entry name" value="MCPsignal"/>
    <property type="match status" value="1"/>
</dbReference>
<dbReference type="PROSITE" id="PS50111">
    <property type="entry name" value="CHEMOTAXIS_TRANSDUC_2"/>
    <property type="match status" value="1"/>
</dbReference>
<feature type="transmembrane region" description="Helical" evidence="8">
    <location>
        <begin position="20"/>
        <end position="42"/>
    </location>
</feature>
<evidence type="ECO:0000313" key="12">
    <source>
        <dbReference type="Proteomes" id="UP000293912"/>
    </source>
</evidence>
<dbReference type="InterPro" id="IPR003660">
    <property type="entry name" value="HAMP_dom"/>
</dbReference>
<evidence type="ECO:0000256" key="1">
    <source>
        <dbReference type="ARBA" id="ARBA00004651"/>
    </source>
</evidence>
<evidence type="ECO:0000256" key="5">
    <source>
        <dbReference type="ARBA" id="ARBA00023136"/>
    </source>
</evidence>
<organism evidence="11 12">
    <name type="scientific">Hydrogenophaga pseudoflava</name>
    <name type="common">Pseudomonas carboxydoflava</name>
    <dbReference type="NCBI Taxonomy" id="47421"/>
    <lineage>
        <taxon>Bacteria</taxon>
        <taxon>Pseudomonadati</taxon>
        <taxon>Pseudomonadota</taxon>
        <taxon>Betaproteobacteria</taxon>
        <taxon>Burkholderiales</taxon>
        <taxon>Comamonadaceae</taxon>
        <taxon>Hydrogenophaga</taxon>
    </lineage>
</organism>
<evidence type="ECO:0000256" key="7">
    <source>
        <dbReference type="PROSITE-ProRule" id="PRU00284"/>
    </source>
</evidence>
<feature type="domain" description="Methyl-accepting transducer" evidence="9">
    <location>
        <begin position="396"/>
        <end position="625"/>
    </location>
</feature>
<dbReference type="InterPro" id="IPR033480">
    <property type="entry name" value="sCache_2"/>
</dbReference>
<evidence type="ECO:0000259" key="10">
    <source>
        <dbReference type="PROSITE" id="PS50885"/>
    </source>
</evidence>
<dbReference type="PANTHER" id="PTHR43531:SF7">
    <property type="entry name" value="AEROTAXIS RECEPTOR"/>
    <property type="match status" value="1"/>
</dbReference>
<dbReference type="CDD" id="cd11386">
    <property type="entry name" value="MCP_signal"/>
    <property type="match status" value="1"/>
</dbReference>
<evidence type="ECO:0000313" key="11">
    <source>
        <dbReference type="EMBL" id="QBM28950.1"/>
    </source>
</evidence>
<dbReference type="GO" id="GO:0004888">
    <property type="term" value="F:transmembrane signaling receptor activity"/>
    <property type="evidence" value="ECO:0007669"/>
    <property type="project" value="InterPro"/>
</dbReference>
<evidence type="ECO:0000256" key="4">
    <source>
        <dbReference type="ARBA" id="ARBA00022989"/>
    </source>
</evidence>
<dbReference type="GO" id="GO:0005886">
    <property type="term" value="C:plasma membrane"/>
    <property type="evidence" value="ECO:0007669"/>
    <property type="project" value="UniProtKB-SubCell"/>
</dbReference>
<dbReference type="CDD" id="cd06225">
    <property type="entry name" value="HAMP"/>
    <property type="match status" value="1"/>
</dbReference>
<dbReference type="GO" id="GO:0007165">
    <property type="term" value="P:signal transduction"/>
    <property type="evidence" value="ECO:0007669"/>
    <property type="project" value="UniProtKB-KW"/>
</dbReference>
<feature type="transmembrane region" description="Helical" evidence="8">
    <location>
        <begin position="317"/>
        <end position="339"/>
    </location>
</feature>
<dbReference type="Proteomes" id="UP000293912">
    <property type="component" value="Chromosome"/>
</dbReference>
<reference evidence="11 12" key="1">
    <citation type="submission" date="2019-03" db="EMBL/GenBank/DDBJ databases">
        <authorList>
            <person name="Sebastian G."/>
            <person name="Baumann P."/>
            <person name="Ruckert C."/>
            <person name="Kalinowski J."/>
            <person name="Nebel B."/>
            <person name="Takors R."/>
            <person name="Blombach B."/>
        </authorList>
    </citation>
    <scope>NUCLEOTIDE SEQUENCE [LARGE SCALE GENOMIC DNA]</scope>
    <source>
        <strain evidence="11 12">DSM 1084</strain>
    </source>
</reference>
<proteinExistence type="inferred from homology"/>
<dbReference type="PANTHER" id="PTHR43531">
    <property type="entry name" value="PROTEIN ICFG"/>
    <property type="match status" value="1"/>
</dbReference>
<dbReference type="PROSITE" id="PS50885">
    <property type="entry name" value="HAMP"/>
    <property type="match status" value="1"/>
</dbReference>
<feature type="domain" description="HAMP" evidence="10">
    <location>
        <begin position="346"/>
        <end position="391"/>
    </location>
</feature>
<dbReference type="SUPFAM" id="SSF58104">
    <property type="entry name" value="Methyl-accepting chemotaxis protein (MCP) signaling domain"/>
    <property type="match status" value="1"/>
</dbReference>
<sequence>MSRVQPFMPGVWLMRKMRLPVKLGILAMAIVVPMLVVCVSLVQRISDEIHLLEGEAQGVQGISALGRLVTVLQTHRGQTNMLLAGEAAARSSLDKTRESLPTTLTTAGAALTAAREEMGLTQVWRDLEARVQRLADTEKLSREQAFDTHTALIADIKRLMYTTGERSHLLFDPDPASYFLMDIVVSRTVPWTERMARLRGEGAGLLSRPEGMGDAAAGLRSQLQLLAGETDDFRFATAFAQRYGQTGLPAEEAIKASESFVALALGAANGTGSVAPTEFFAAGTTAINAAQAYQGAVLARLTQLLEERKAAAELQRWVAIGAAVLGMAAMGYLLTSFYFSFVIDFRHVSHVMAETAKGNLRTRVTVRGTDELADLASQLQDMIGNLSAMVAEVRSNSALVAYAGKSLATGNRELADRTEQQAANLEQTAASVQELSSTVQRNAQTAGDSDAQASRVRDIAESGAQAMVRAVESVEGIQKSAQQMNEIIGVIDSLAFQTNILALNAAVEAARAGEQGRGFAVVAAEVRSLAQRSAASSREIRELIQASGQQVSTSVAQIRAAGTGMTEIVNGVRGVAANMSLISAASAEQSGGLSEISSAVGQLDEITQRNARMVERAVQQATQLEGRAATLAQAVSSFQLQQGAAEEAMALVQRALELRARSSRDGFLNQITDPAQNFHDRDMYVFALDSSGAYRAFGGHPEKVGGRVQDIPGVDGASLFEAIVAQAELEPGWVEYDITNPQTGVVQTKMSYVTKVDDLYVGCGVYKSLTVSA</sequence>
<evidence type="ECO:0000256" key="8">
    <source>
        <dbReference type="SAM" id="Phobius"/>
    </source>
</evidence>
<evidence type="ECO:0000256" key="2">
    <source>
        <dbReference type="ARBA" id="ARBA00022475"/>
    </source>
</evidence>
<dbReference type="KEGG" id="hpse:HPF_14715"/>
<keyword evidence="3 8" id="KW-0812">Transmembrane</keyword>
<dbReference type="AlphaFoldDB" id="A0A4P6WZ22"/>
<dbReference type="PRINTS" id="PR00260">
    <property type="entry name" value="CHEMTRNSDUCR"/>
</dbReference>
<protein>
    <submittedName>
        <fullName evidence="11">Methyl-accepting chemotaxis protein I</fullName>
    </submittedName>
</protein>
<evidence type="ECO:0000259" key="9">
    <source>
        <dbReference type="PROSITE" id="PS50111"/>
    </source>
</evidence>
<dbReference type="SMART" id="SM00283">
    <property type="entry name" value="MA"/>
    <property type="match status" value="1"/>
</dbReference>
<comment type="similarity">
    <text evidence="6">Belongs to the methyl-accepting chemotaxis (MCP) protein family.</text>
</comment>
<comment type="subcellular location">
    <subcellularLocation>
        <location evidence="1">Cell membrane</location>
        <topology evidence="1">Multi-pass membrane protein</topology>
    </subcellularLocation>
</comment>
<keyword evidence="12" id="KW-1185">Reference proteome</keyword>